<proteinExistence type="predicted"/>
<keyword evidence="2" id="KW-1185">Reference proteome</keyword>
<evidence type="ECO:0000313" key="2">
    <source>
        <dbReference type="Proteomes" id="UP000186308"/>
    </source>
</evidence>
<dbReference type="AlphaFoldDB" id="A0A8G2CJI4"/>
<dbReference type="Proteomes" id="UP000186308">
    <property type="component" value="Unassembled WGS sequence"/>
</dbReference>
<gene>
    <name evidence="1" type="ORF">SAMN05421828_1063</name>
</gene>
<dbReference type="RefSeq" id="WP_035229125.1">
    <property type="nucleotide sequence ID" value="NZ_FTNE01000006.1"/>
</dbReference>
<evidence type="ECO:0000313" key="1">
    <source>
        <dbReference type="EMBL" id="SIQ53151.1"/>
    </source>
</evidence>
<comment type="caution">
    <text evidence="1">The sequence shown here is derived from an EMBL/GenBank/DDBJ whole genome shotgun (WGS) entry which is preliminary data.</text>
</comment>
<sequence>MTTDNEAISRLRKTVSDILWNDWDPIGISSFSNARDEYDAYVIPICRLLAARPDQAAIYDELVHLAQDIIGLDTVDADSTSKAARKLYLLTV</sequence>
<evidence type="ECO:0008006" key="3">
    <source>
        <dbReference type="Google" id="ProtNLM"/>
    </source>
</evidence>
<accession>A0A8G2CJI4</accession>
<protein>
    <recommendedName>
        <fullName evidence="3">DUF1871 family protein</fullName>
    </recommendedName>
</protein>
<name>A0A8G2CJI4_ACIRU</name>
<organism evidence="1 2">
    <name type="scientific">Acidiphilium rubrum</name>
    <dbReference type="NCBI Taxonomy" id="526"/>
    <lineage>
        <taxon>Bacteria</taxon>
        <taxon>Pseudomonadati</taxon>
        <taxon>Pseudomonadota</taxon>
        <taxon>Alphaproteobacteria</taxon>
        <taxon>Acetobacterales</taxon>
        <taxon>Acidocellaceae</taxon>
        <taxon>Acidiphilium</taxon>
    </lineage>
</organism>
<dbReference type="EMBL" id="FTNE01000006">
    <property type="protein sequence ID" value="SIQ53151.1"/>
    <property type="molecule type" value="Genomic_DNA"/>
</dbReference>
<reference evidence="1 2" key="1">
    <citation type="submission" date="2017-01" db="EMBL/GenBank/DDBJ databases">
        <authorList>
            <person name="Varghese N."/>
            <person name="Submissions S."/>
        </authorList>
    </citation>
    <scope>NUCLEOTIDE SEQUENCE [LARGE SCALE GENOMIC DNA]</scope>
    <source>
        <strain evidence="1 2">ATCC 35905</strain>
    </source>
</reference>
<dbReference type="OrthoDB" id="7596921at2"/>